<dbReference type="Gene3D" id="1.20.58.120">
    <property type="entry name" value="BAG domain"/>
    <property type="match status" value="1"/>
</dbReference>
<evidence type="ECO:0000256" key="2">
    <source>
        <dbReference type="SAM" id="MobiDB-lite"/>
    </source>
</evidence>
<dbReference type="InterPro" id="IPR003103">
    <property type="entry name" value="BAG_domain"/>
</dbReference>
<feature type="region of interest" description="Disordered" evidence="2">
    <location>
        <begin position="91"/>
        <end position="137"/>
    </location>
</feature>
<feature type="region of interest" description="Disordered" evidence="2">
    <location>
        <begin position="1"/>
        <end position="30"/>
    </location>
</feature>
<feature type="compositionally biased region" description="Basic and acidic residues" evidence="2">
    <location>
        <begin position="337"/>
        <end position="355"/>
    </location>
</feature>
<protein>
    <submittedName>
        <fullName evidence="4">Predicted protein</fullName>
    </submittedName>
</protein>
<dbReference type="SMART" id="SM00264">
    <property type="entry name" value="BAG"/>
    <property type="match status" value="1"/>
</dbReference>
<keyword evidence="1" id="KW-0143">Chaperone</keyword>
<sequence>GCNNKKPNRAKKQSTTPTSTTDRPSSMSSFFGYDPYDYYYPASSTYGGYDAYPSAADAYFQDGERLYRHARRRAPAWNDYASYFPGVHATQPAARKSTTPRPSPPACGPDSFEIEVTGPDSDPPKPAVPKKPAPSAEEAAVRVQAAARGHMARRMVREVRKVERQADAVAARMAAEADALRADARKRVGLGEELMRLLLRLDGVRGAREYRRRVAKRVLALQDAVDALESSPAPAVVVAADAPEGQDAQGEAMAPQLPVEDDTAAADPLATAVATETAAMEVDVASPVVLDKAVQTETELVADVDKASEAEGEWEMVATGDGDVSTVEEDPTPPKPRQQEPAEEEEKKTVSPDGLDARKLMEMVAALCERSAQQCALIGALAERVDTLERSVRRVEEADRRPRRNKKLNKEAKKSTKGFYSD</sequence>
<reference evidence="4" key="1">
    <citation type="journal article" date="2011" name="Plant Physiol.">
        <title>Comprehensive sequence analysis of 24,783 barley full-length cDNAs derived from 12 clone libraries.</title>
        <authorList>
            <person name="Matsumoto T."/>
            <person name="Tanaka T."/>
            <person name="Sakai H."/>
            <person name="Amano N."/>
            <person name="Kanamori H."/>
            <person name="Kurita K."/>
            <person name="Kikuta A."/>
            <person name="Kamiya K."/>
            <person name="Yamamoto M."/>
            <person name="Ikawa H."/>
            <person name="Fujii N."/>
            <person name="Hori K."/>
            <person name="Itoh T."/>
            <person name="Sato K."/>
        </authorList>
    </citation>
    <scope>NUCLEOTIDE SEQUENCE</scope>
    <source>
        <tissue evidence="4">Shoot</tissue>
    </source>
</reference>
<feature type="domain" description="BAG" evidence="3">
    <location>
        <begin position="158"/>
        <end position="229"/>
    </location>
</feature>
<dbReference type="PANTHER" id="PTHR33322">
    <property type="entry name" value="BAG DOMAIN CONTAINING PROTEIN, EXPRESSED"/>
    <property type="match status" value="1"/>
</dbReference>
<feature type="region of interest" description="Disordered" evidence="2">
    <location>
        <begin position="393"/>
        <end position="422"/>
    </location>
</feature>
<dbReference type="SUPFAM" id="SSF63491">
    <property type="entry name" value="BAG domain"/>
    <property type="match status" value="1"/>
</dbReference>
<dbReference type="PANTHER" id="PTHR33322:SF4">
    <property type="entry name" value="BAG DOMAIN CONTAINING PROTEIN, EXPRESSED"/>
    <property type="match status" value="1"/>
</dbReference>
<dbReference type="AlphaFoldDB" id="F2CQA2"/>
<feature type="compositionally biased region" description="Basic residues" evidence="2">
    <location>
        <begin position="1"/>
        <end position="12"/>
    </location>
</feature>
<dbReference type="InterPro" id="IPR040400">
    <property type="entry name" value="BAG5/6/7/8"/>
</dbReference>
<feature type="compositionally biased region" description="Low complexity" evidence="2">
    <location>
        <begin position="14"/>
        <end position="30"/>
    </location>
</feature>
<dbReference type="InterPro" id="IPR036533">
    <property type="entry name" value="BAG_dom_sf"/>
</dbReference>
<accession>F2CQA2</accession>
<proteinExistence type="evidence at transcript level"/>
<dbReference type="EMBL" id="AK353804">
    <property type="protein sequence ID" value="BAJ85023.1"/>
    <property type="molecule type" value="mRNA"/>
</dbReference>
<dbReference type="PROSITE" id="PS50096">
    <property type="entry name" value="IQ"/>
    <property type="match status" value="1"/>
</dbReference>
<feature type="region of interest" description="Disordered" evidence="2">
    <location>
        <begin position="303"/>
        <end position="355"/>
    </location>
</feature>
<evidence type="ECO:0000313" key="4">
    <source>
        <dbReference type="EMBL" id="BAJ85023.1"/>
    </source>
</evidence>
<dbReference type="GO" id="GO:0051087">
    <property type="term" value="F:protein-folding chaperone binding"/>
    <property type="evidence" value="ECO:0007669"/>
    <property type="project" value="InterPro"/>
</dbReference>
<feature type="non-terminal residue" evidence="4">
    <location>
        <position position="1"/>
    </location>
</feature>
<dbReference type="Pfam" id="PF02179">
    <property type="entry name" value="BAG"/>
    <property type="match status" value="1"/>
</dbReference>
<organism evidence="4">
    <name type="scientific">Hordeum vulgare subsp. vulgare</name>
    <name type="common">Domesticated barley</name>
    <dbReference type="NCBI Taxonomy" id="112509"/>
    <lineage>
        <taxon>Eukaryota</taxon>
        <taxon>Viridiplantae</taxon>
        <taxon>Streptophyta</taxon>
        <taxon>Embryophyta</taxon>
        <taxon>Tracheophyta</taxon>
        <taxon>Spermatophyta</taxon>
        <taxon>Magnoliopsida</taxon>
        <taxon>Liliopsida</taxon>
        <taxon>Poales</taxon>
        <taxon>Poaceae</taxon>
        <taxon>BOP clade</taxon>
        <taxon>Pooideae</taxon>
        <taxon>Triticodae</taxon>
        <taxon>Triticeae</taxon>
        <taxon>Hordeinae</taxon>
        <taxon>Hordeum</taxon>
    </lineage>
</organism>
<dbReference type="PROSITE" id="PS51035">
    <property type="entry name" value="BAG"/>
    <property type="match status" value="1"/>
</dbReference>
<evidence type="ECO:0000259" key="3">
    <source>
        <dbReference type="PROSITE" id="PS51035"/>
    </source>
</evidence>
<name>F2CQA2_HORVV</name>
<evidence type="ECO:0000256" key="1">
    <source>
        <dbReference type="ARBA" id="ARBA00023186"/>
    </source>
</evidence>